<sequence>MDARNLVVLGLPLVSCFTIADAGVAKPLPLSKEAEMLAKLMQRPLKSSAQQMSVVSFNMLLKGRIQVVPYSGLRVALLYLDVHEMDNILATDSMQEVECSSFVEEFKFLAPAGYSAVPPKDDSKGKIPELAKCAIFFKTEKFEHIWQEHRSRVVLCALKCYDQAVIFAGDFNEDDSGPVVRSLASKRDKDDKDFEELVDHGFGLADLYSERFEARPPTFGAPPTRGTETKLRAIDFMFYTPRALRPVAIRAPFTPEQQQATIEHSIPAQWHFSDHVPLGGIFELTDLAKDHPEDAAIV</sequence>
<dbReference type="Pfam" id="PF03372">
    <property type="entry name" value="Exo_endo_phos"/>
    <property type="match status" value="1"/>
</dbReference>
<evidence type="ECO:0000313" key="3">
    <source>
        <dbReference type="EMBL" id="CAK8997123.1"/>
    </source>
</evidence>
<dbReference type="PANTHER" id="PTHR12121:SF36">
    <property type="entry name" value="ENDONUCLEASE_EXONUCLEASE_PHOSPHATASE DOMAIN-CONTAINING PROTEIN"/>
    <property type="match status" value="1"/>
</dbReference>
<feature type="domain" description="Endonuclease/exonuclease/phosphatase" evidence="2">
    <location>
        <begin position="126"/>
        <end position="275"/>
    </location>
</feature>
<dbReference type="Gene3D" id="3.60.10.10">
    <property type="entry name" value="Endonuclease/exonuclease/phosphatase"/>
    <property type="match status" value="1"/>
</dbReference>
<gene>
    <name evidence="3" type="ORF">SCF082_LOCUS5090</name>
</gene>
<keyword evidence="1" id="KW-0732">Signal</keyword>
<dbReference type="SUPFAM" id="SSF56219">
    <property type="entry name" value="DNase I-like"/>
    <property type="match status" value="1"/>
</dbReference>
<dbReference type="Proteomes" id="UP001642464">
    <property type="component" value="Unassembled WGS sequence"/>
</dbReference>
<protein>
    <recommendedName>
        <fullName evidence="2">Endonuclease/exonuclease/phosphatase domain-containing protein</fullName>
    </recommendedName>
</protein>
<feature type="signal peptide" evidence="1">
    <location>
        <begin position="1"/>
        <end position="22"/>
    </location>
</feature>
<name>A0ABP0I3H1_9DINO</name>
<evidence type="ECO:0000256" key="1">
    <source>
        <dbReference type="SAM" id="SignalP"/>
    </source>
</evidence>
<organism evidence="3 4">
    <name type="scientific">Durusdinium trenchii</name>
    <dbReference type="NCBI Taxonomy" id="1381693"/>
    <lineage>
        <taxon>Eukaryota</taxon>
        <taxon>Sar</taxon>
        <taxon>Alveolata</taxon>
        <taxon>Dinophyceae</taxon>
        <taxon>Suessiales</taxon>
        <taxon>Symbiodiniaceae</taxon>
        <taxon>Durusdinium</taxon>
    </lineage>
</organism>
<dbReference type="EMBL" id="CAXAMM010002692">
    <property type="protein sequence ID" value="CAK8997123.1"/>
    <property type="molecule type" value="Genomic_DNA"/>
</dbReference>
<accession>A0ABP0I3H1</accession>
<comment type="caution">
    <text evidence="3">The sequence shown here is derived from an EMBL/GenBank/DDBJ whole genome shotgun (WGS) entry which is preliminary data.</text>
</comment>
<feature type="chain" id="PRO_5046766494" description="Endonuclease/exonuclease/phosphatase domain-containing protein" evidence="1">
    <location>
        <begin position="23"/>
        <end position="298"/>
    </location>
</feature>
<proteinExistence type="predicted"/>
<reference evidence="3 4" key="1">
    <citation type="submission" date="2024-02" db="EMBL/GenBank/DDBJ databases">
        <authorList>
            <person name="Chen Y."/>
            <person name="Shah S."/>
            <person name="Dougan E. K."/>
            <person name="Thang M."/>
            <person name="Chan C."/>
        </authorList>
    </citation>
    <scope>NUCLEOTIDE SEQUENCE [LARGE SCALE GENOMIC DNA]</scope>
</reference>
<keyword evidence="4" id="KW-1185">Reference proteome</keyword>
<dbReference type="InterPro" id="IPR050410">
    <property type="entry name" value="CCR4/nocturin_mRNA_transcr"/>
</dbReference>
<dbReference type="InterPro" id="IPR005135">
    <property type="entry name" value="Endo/exonuclease/phosphatase"/>
</dbReference>
<evidence type="ECO:0000313" key="4">
    <source>
        <dbReference type="Proteomes" id="UP001642464"/>
    </source>
</evidence>
<evidence type="ECO:0000259" key="2">
    <source>
        <dbReference type="Pfam" id="PF03372"/>
    </source>
</evidence>
<dbReference type="PANTHER" id="PTHR12121">
    <property type="entry name" value="CARBON CATABOLITE REPRESSOR PROTEIN 4"/>
    <property type="match status" value="1"/>
</dbReference>
<dbReference type="InterPro" id="IPR036691">
    <property type="entry name" value="Endo/exonu/phosph_ase_sf"/>
</dbReference>